<feature type="non-terminal residue" evidence="1">
    <location>
        <position position="115"/>
    </location>
</feature>
<evidence type="ECO:0000313" key="1">
    <source>
        <dbReference type="EMBL" id="KAF9062918.1"/>
    </source>
</evidence>
<dbReference type="SUPFAM" id="SSF53098">
    <property type="entry name" value="Ribonuclease H-like"/>
    <property type="match status" value="1"/>
</dbReference>
<dbReference type="Proteomes" id="UP000772434">
    <property type="component" value="Unassembled WGS sequence"/>
</dbReference>
<dbReference type="EMBL" id="JADNRY010000159">
    <property type="protein sequence ID" value="KAF9062918.1"/>
    <property type="molecule type" value="Genomic_DNA"/>
</dbReference>
<keyword evidence="2" id="KW-1185">Reference proteome</keyword>
<reference evidence="1" key="1">
    <citation type="submission" date="2020-11" db="EMBL/GenBank/DDBJ databases">
        <authorList>
            <consortium name="DOE Joint Genome Institute"/>
            <person name="Ahrendt S."/>
            <person name="Riley R."/>
            <person name="Andreopoulos W."/>
            <person name="Labutti K."/>
            <person name="Pangilinan J."/>
            <person name="Ruiz-Duenas F.J."/>
            <person name="Barrasa J.M."/>
            <person name="Sanchez-Garcia M."/>
            <person name="Camarero S."/>
            <person name="Miyauchi S."/>
            <person name="Serrano A."/>
            <person name="Linde D."/>
            <person name="Babiker R."/>
            <person name="Drula E."/>
            <person name="Ayuso-Fernandez I."/>
            <person name="Pacheco R."/>
            <person name="Padilla G."/>
            <person name="Ferreira P."/>
            <person name="Barriuso J."/>
            <person name="Kellner H."/>
            <person name="Castanera R."/>
            <person name="Alfaro M."/>
            <person name="Ramirez L."/>
            <person name="Pisabarro A.G."/>
            <person name="Kuo A."/>
            <person name="Tritt A."/>
            <person name="Lipzen A."/>
            <person name="He G."/>
            <person name="Yan M."/>
            <person name="Ng V."/>
            <person name="Cullen D."/>
            <person name="Martin F."/>
            <person name="Rosso M.-N."/>
            <person name="Henrissat B."/>
            <person name="Hibbett D."/>
            <person name="Martinez A.T."/>
            <person name="Grigoriev I.V."/>
        </authorList>
    </citation>
    <scope>NUCLEOTIDE SEQUENCE</scope>
    <source>
        <strain evidence="1">AH 40177</strain>
    </source>
</reference>
<dbReference type="InterPro" id="IPR012337">
    <property type="entry name" value="RNaseH-like_sf"/>
</dbReference>
<comment type="caution">
    <text evidence="1">The sequence shown here is derived from an EMBL/GenBank/DDBJ whole genome shotgun (WGS) entry which is preliminary data.</text>
</comment>
<dbReference type="OrthoDB" id="3359487at2759"/>
<name>A0A9P5PFI4_9AGAR</name>
<organism evidence="1 2">
    <name type="scientific">Rhodocollybia butyracea</name>
    <dbReference type="NCBI Taxonomy" id="206335"/>
    <lineage>
        <taxon>Eukaryota</taxon>
        <taxon>Fungi</taxon>
        <taxon>Dikarya</taxon>
        <taxon>Basidiomycota</taxon>
        <taxon>Agaricomycotina</taxon>
        <taxon>Agaricomycetes</taxon>
        <taxon>Agaricomycetidae</taxon>
        <taxon>Agaricales</taxon>
        <taxon>Marasmiineae</taxon>
        <taxon>Omphalotaceae</taxon>
        <taxon>Rhodocollybia</taxon>
    </lineage>
</organism>
<feature type="non-terminal residue" evidence="1">
    <location>
        <position position="1"/>
    </location>
</feature>
<protein>
    <submittedName>
        <fullName evidence="1">Uncharacterized protein</fullName>
    </submittedName>
</protein>
<dbReference type="AlphaFoldDB" id="A0A9P5PFI4"/>
<gene>
    <name evidence="1" type="ORF">BDP27DRAFT_1186921</name>
</gene>
<sequence>EQWGLLQCMEPISKFILNEATNWISTSKYPTLHQVILTMDILNDKLEKEFNNTACSAVICRAIQRGIIVLDKYYSLTDESIMWKTAMLLHPRYREKWFHNAKWEGSWVDTAVREA</sequence>
<accession>A0A9P5PFI4</accession>
<evidence type="ECO:0000313" key="2">
    <source>
        <dbReference type="Proteomes" id="UP000772434"/>
    </source>
</evidence>
<proteinExistence type="predicted"/>